<evidence type="ECO:0000256" key="1">
    <source>
        <dbReference type="ARBA" id="ARBA00004395"/>
    </source>
</evidence>
<dbReference type="GO" id="GO:0017119">
    <property type="term" value="C:Golgi transport complex"/>
    <property type="evidence" value="ECO:0007669"/>
    <property type="project" value="UniProtKB-UniRule"/>
</dbReference>
<comment type="function">
    <text evidence="9">Required for normal Golgi function.</text>
</comment>
<dbReference type="InterPro" id="IPR048368">
    <property type="entry name" value="COG6_N"/>
</dbReference>
<dbReference type="Pfam" id="PF06419">
    <property type="entry name" value="COG6_N"/>
    <property type="match status" value="1"/>
</dbReference>
<dbReference type="Proteomes" id="UP001146793">
    <property type="component" value="Unassembled WGS sequence"/>
</dbReference>
<name>A0AAV8A219_9EUKA</name>
<protein>
    <recommendedName>
        <fullName evidence="3 9">Conserved oligomeric Golgi complex subunit 6</fullName>
        <shortName evidence="9">COG complex subunit 6</shortName>
    </recommendedName>
    <alternativeName>
        <fullName evidence="8 9">Component of oligomeric Golgi complex 6</fullName>
    </alternativeName>
</protein>
<evidence type="ECO:0000256" key="9">
    <source>
        <dbReference type="RuleBase" id="RU365075"/>
    </source>
</evidence>
<evidence type="ECO:0000256" key="10">
    <source>
        <dbReference type="SAM" id="MobiDB-lite"/>
    </source>
</evidence>
<comment type="subunit">
    <text evidence="9">Component of the conserved oligomeric Golgi complex.</text>
</comment>
<evidence type="ECO:0000259" key="11">
    <source>
        <dbReference type="Pfam" id="PF06419"/>
    </source>
</evidence>
<dbReference type="EMBL" id="JANTQA010000021">
    <property type="protein sequence ID" value="KAJ3446259.1"/>
    <property type="molecule type" value="Genomic_DNA"/>
</dbReference>
<dbReference type="Pfam" id="PF20653">
    <property type="entry name" value="COG6_C"/>
    <property type="match status" value="2"/>
</dbReference>
<dbReference type="GO" id="GO:0015031">
    <property type="term" value="P:protein transport"/>
    <property type="evidence" value="ECO:0007669"/>
    <property type="project" value="UniProtKB-KW"/>
</dbReference>
<feature type="domain" description="Conserved Oligomeric Golgi complex subunit 6 C-terminal" evidence="12">
    <location>
        <begin position="593"/>
        <end position="805"/>
    </location>
</feature>
<dbReference type="InterPro" id="IPR048369">
    <property type="entry name" value="COG6_C"/>
</dbReference>
<evidence type="ECO:0000256" key="6">
    <source>
        <dbReference type="ARBA" id="ARBA00023034"/>
    </source>
</evidence>
<comment type="subcellular location">
    <subcellularLocation>
        <location evidence="1 9">Golgi apparatus membrane</location>
        <topology evidence="1 9">Peripheral membrane protein</topology>
    </subcellularLocation>
</comment>
<evidence type="ECO:0000313" key="13">
    <source>
        <dbReference type="EMBL" id="KAJ3446259.1"/>
    </source>
</evidence>
<feature type="region of interest" description="Disordered" evidence="10">
    <location>
        <begin position="531"/>
        <end position="581"/>
    </location>
</feature>
<evidence type="ECO:0000313" key="14">
    <source>
        <dbReference type="Proteomes" id="UP001146793"/>
    </source>
</evidence>
<keyword evidence="5 9" id="KW-0653">Protein transport</keyword>
<evidence type="ECO:0000259" key="12">
    <source>
        <dbReference type="Pfam" id="PF20653"/>
    </source>
</evidence>
<evidence type="ECO:0000256" key="7">
    <source>
        <dbReference type="ARBA" id="ARBA00023136"/>
    </source>
</evidence>
<sequence>MSNKKLHDKFVNLHNIPFENQEFLNTLDFVSQFQLGQENSLTTTSSQLRLQLMKYELFNHNQLLNSLDTLKSMVDSSMKKLSEMKFHSLSLDKSITGTKEATIEVIEKTKQLKDSKEKLIKQQEVVTRFQSKYYLNDEEIEILTSNKISTTFFNILQRVPKILSDCKSLLREKQQPALLKIIDKLSLYQEQGYDRLYKWTINKCSNLIEDVDQIVVVHISKESKSKSNLKRKTKHFKITLQNDSNENKNNNHQDNPDLNNNNDNKDNKKMKPKFTKDKIRAKIEEIESDGILLKKALGTLKNRKVLLQNCIEELAKSRSEGILKGFITALTIGGENGTPAPIEIHSHDAVRFIGDMLAWTHQSLASEKELISWLLEDLLLRNGKTNNEKGNESQEIIKIENTLALIFETVSRPIKIRTEKSMESIIPLISQKRITNILEFYYTIISENIGKNAVLSKCLNSLVLKSSQIFMDSVKISGNNLLKQIPSQTKQLYAPQKLINELVQITKIVKIHSETLTTNLKYIKNINTNKQREKKNENQLEKKKFNENSNEKENENENENENEKEKEKGKGKEKGKEKDNSNKGGIVIEEIQESQVSKDFKISLELMVQPLIKMCTLMVSDLNLSEMSVFMINSLCMIRKELGIYEFSKSVIEMIDGQIDAHLDTLVEEQAAVIFHRCEMGIKIKKIKQLDLANQVKFEEESLSLHQESTQISVPISQINGLEKMDIINTVKIFNKTILNNDNFVIPYVGDLIFPKFRMLVRKKIIQIIISGFKMIFQVVMESKNEYGNGFEIFTHTPNQMEEILNDKISFYNL</sequence>
<dbReference type="AlphaFoldDB" id="A0AAV8A219"/>
<organism evidence="13 14">
    <name type="scientific">Anaeramoeba flamelloides</name>
    <dbReference type="NCBI Taxonomy" id="1746091"/>
    <lineage>
        <taxon>Eukaryota</taxon>
        <taxon>Metamonada</taxon>
        <taxon>Anaeramoebidae</taxon>
        <taxon>Anaeramoeba</taxon>
    </lineage>
</organism>
<feature type="compositionally biased region" description="Basic and acidic residues" evidence="10">
    <location>
        <begin position="263"/>
        <end position="274"/>
    </location>
</feature>
<dbReference type="PANTHER" id="PTHR21506">
    <property type="entry name" value="COMPONENT OF OLIGOMERIC GOLGI COMPLEX 6"/>
    <property type="match status" value="1"/>
</dbReference>
<accession>A0AAV8A219</accession>
<proteinExistence type="inferred from homology"/>
<comment type="similarity">
    <text evidence="2 9">Belongs to the COG6 family.</text>
</comment>
<keyword evidence="7 9" id="KW-0472">Membrane</keyword>
<dbReference type="GO" id="GO:0006891">
    <property type="term" value="P:intra-Golgi vesicle-mediated transport"/>
    <property type="evidence" value="ECO:0007669"/>
    <property type="project" value="UniProtKB-UniRule"/>
</dbReference>
<feature type="region of interest" description="Disordered" evidence="10">
    <location>
        <begin position="239"/>
        <end position="274"/>
    </location>
</feature>
<dbReference type="SMART" id="SM01087">
    <property type="entry name" value="COG6"/>
    <property type="match status" value="1"/>
</dbReference>
<comment type="caution">
    <text evidence="13">The sequence shown here is derived from an EMBL/GenBank/DDBJ whole genome shotgun (WGS) entry which is preliminary data.</text>
</comment>
<dbReference type="InterPro" id="IPR010490">
    <property type="entry name" value="COG6"/>
</dbReference>
<dbReference type="PANTHER" id="PTHR21506:SF0">
    <property type="entry name" value="CONSERVED OLIGOMERIC GOLGI COMPLEX SUBUNIT 6"/>
    <property type="match status" value="1"/>
</dbReference>
<gene>
    <name evidence="13" type="ORF">M0812_08796</name>
</gene>
<keyword evidence="6 9" id="KW-0333">Golgi apparatus</keyword>
<feature type="domain" description="Conserved Oligomeric Golgi complex subunit 6 C-terminal" evidence="12">
    <location>
        <begin position="176"/>
        <end position="534"/>
    </location>
</feature>
<evidence type="ECO:0000256" key="2">
    <source>
        <dbReference type="ARBA" id="ARBA00011023"/>
    </source>
</evidence>
<dbReference type="GO" id="GO:0000139">
    <property type="term" value="C:Golgi membrane"/>
    <property type="evidence" value="ECO:0007669"/>
    <property type="project" value="UniProtKB-SubCell"/>
</dbReference>
<keyword evidence="4 9" id="KW-0813">Transport</keyword>
<reference evidence="13" key="1">
    <citation type="submission" date="2022-08" db="EMBL/GenBank/DDBJ databases">
        <title>Novel sulphate-reducing endosymbionts in the free-living metamonad Anaeramoeba.</title>
        <authorList>
            <person name="Jerlstrom-Hultqvist J."/>
            <person name="Cepicka I."/>
            <person name="Gallot-Lavallee L."/>
            <person name="Salas-Leiva D."/>
            <person name="Curtis B.A."/>
            <person name="Zahonova K."/>
            <person name="Pipaliya S."/>
            <person name="Dacks J."/>
            <person name="Roger A.J."/>
        </authorList>
    </citation>
    <scope>NUCLEOTIDE SEQUENCE</scope>
    <source>
        <strain evidence="13">Busselton2</strain>
    </source>
</reference>
<evidence type="ECO:0000256" key="5">
    <source>
        <dbReference type="ARBA" id="ARBA00022927"/>
    </source>
</evidence>
<evidence type="ECO:0000256" key="8">
    <source>
        <dbReference type="ARBA" id="ARBA00031348"/>
    </source>
</evidence>
<evidence type="ECO:0000256" key="4">
    <source>
        <dbReference type="ARBA" id="ARBA00022448"/>
    </source>
</evidence>
<feature type="compositionally biased region" description="Basic and acidic residues" evidence="10">
    <location>
        <begin position="245"/>
        <end position="255"/>
    </location>
</feature>
<feature type="domain" description="Conserved oligomeric complex COG6 N-terminal" evidence="11">
    <location>
        <begin position="43"/>
        <end position="145"/>
    </location>
</feature>
<evidence type="ECO:0000256" key="3">
    <source>
        <dbReference type="ARBA" id="ARBA00020973"/>
    </source>
</evidence>